<dbReference type="EMBL" id="LAZR01000142">
    <property type="protein sequence ID" value="KKN86990.1"/>
    <property type="molecule type" value="Genomic_DNA"/>
</dbReference>
<comment type="caution">
    <text evidence="1">The sequence shown here is derived from an EMBL/GenBank/DDBJ whole genome shotgun (WGS) entry which is preliminary data.</text>
</comment>
<evidence type="ECO:0000313" key="1">
    <source>
        <dbReference type="EMBL" id="KKN86990.1"/>
    </source>
</evidence>
<protein>
    <submittedName>
        <fullName evidence="1">Uncharacterized protein</fullName>
    </submittedName>
</protein>
<accession>A0A0F9U174</accession>
<dbReference type="AlphaFoldDB" id="A0A0F9U174"/>
<proteinExistence type="predicted"/>
<name>A0A0F9U174_9ZZZZ</name>
<reference evidence="1" key="1">
    <citation type="journal article" date="2015" name="Nature">
        <title>Complex archaea that bridge the gap between prokaryotes and eukaryotes.</title>
        <authorList>
            <person name="Spang A."/>
            <person name="Saw J.H."/>
            <person name="Jorgensen S.L."/>
            <person name="Zaremba-Niedzwiedzka K."/>
            <person name="Martijn J."/>
            <person name="Lind A.E."/>
            <person name="van Eijk R."/>
            <person name="Schleper C."/>
            <person name="Guy L."/>
            <person name="Ettema T.J."/>
        </authorList>
    </citation>
    <scope>NUCLEOTIDE SEQUENCE</scope>
</reference>
<organism evidence="1">
    <name type="scientific">marine sediment metagenome</name>
    <dbReference type="NCBI Taxonomy" id="412755"/>
    <lineage>
        <taxon>unclassified sequences</taxon>
        <taxon>metagenomes</taxon>
        <taxon>ecological metagenomes</taxon>
    </lineage>
</organism>
<sequence length="308" mass="35369">MYDLETLQRENALAVQSAHRMVHGRNKAPDEETIDQPVFPLAILASVLTVGPPSLARLADAILNSDAIHDFLMLVREYLPQYEAEIMAGGGDFDRIKRFKRYFEPLYFEMSALAEAYDEFTLEDFCMQIPVELYGFAGDDLEYFADFRDGYTLLLALFENPCLEDERVPILEHAKDLVGAELLKLIPKDGFSLDDIHEKLDGTEHEGCIAFADWMWQNTGCLQLDANYHEYGAEEWSRQVVDMLTEERWRVDDLQGKMLQAYQWLEANPPHNFKILLDLMNGTEPEKIAKEQIPLPLDKEGQVITKEV</sequence>
<gene>
    <name evidence="1" type="ORF">LCGC14_0262590</name>
</gene>